<sequence length="91" mass="10459">MTKPIGYWTNFTRGDGSLLSAMEETWGSTFETLNEAERAWMIYQLGFQLWEDAEEPVSDEVEIFIRKAKYQIPNIDKLGLIQALVEQIKGA</sequence>
<name>A0A9Q5ZGN4_NOSLI</name>
<comment type="caution">
    <text evidence="1">The sequence shown here is derived from an EMBL/GenBank/DDBJ whole genome shotgun (WGS) entry which is preliminary data.</text>
</comment>
<proteinExistence type="predicted"/>
<dbReference type="AlphaFoldDB" id="A0A9Q5ZGN4"/>
<accession>A0A9Q5ZGN4</accession>
<dbReference type="Proteomes" id="UP000222310">
    <property type="component" value="Unassembled WGS sequence"/>
</dbReference>
<protein>
    <submittedName>
        <fullName evidence="1">Uncharacterized protein</fullName>
    </submittedName>
</protein>
<evidence type="ECO:0000313" key="2">
    <source>
        <dbReference type="Proteomes" id="UP000222310"/>
    </source>
</evidence>
<gene>
    <name evidence="1" type="ORF">VF08_01205</name>
</gene>
<dbReference type="EMBL" id="LAHD01000002">
    <property type="protein sequence ID" value="PHK07248.1"/>
    <property type="molecule type" value="Genomic_DNA"/>
</dbReference>
<organism evidence="1 2">
    <name type="scientific">Nostoc linckia z8</name>
    <dbReference type="NCBI Taxonomy" id="1628746"/>
    <lineage>
        <taxon>Bacteria</taxon>
        <taxon>Bacillati</taxon>
        <taxon>Cyanobacteriota</taxon>
        <taxon>Cyanophyceae</taxon>
        <taxon>Nostocales</taxon>
        <taxon>Nostocaceae</taxon>
        <taxon>Nostoc</taxon>
    </lineage>
</organism>
<evidence type="ECO:0000313" key="1">
    <source>
        <dbReference type="EMBL" id="PHK07248.1"/>
    </source>
</evidence>
<dbReference type="GeneID" id="57092076"/>
<reference evidence="1 2" key="1">
    <citation type="submission" date="2015-02" db="EMBL/GenBank/DDBJ databases">
        <title>Nostoc linckia genome annotation.</title>
        <authorList>
            <person name="Zhou Z."/>
        </authorList>
    </citation>
    <scope>NUCLEOTIDE SEQUENCE [LARGE SCALE GENOMIC DNA]</scope>
    <source>
        <strain evidence="2">z8</strain>
    </source>
</reference>
<dbReference type="RefSeq" id="WP_099065887.1">
    <property type="nucleotide sequence ID" value="NZ_LAHD01000002.1"/>
</dbReference>